<feature type="domain" description="DUF2726" evidence="1">
    <location>
        <begin position="830"/>
        <end position="910"/>
    </location>
</feature>
<evidence type="ECO:0000313" key="7">
    <source>
        <dbReference type="Proteomes" id="UP001165145"/>
    </source>
</evidence>
<sequence length="927" mass="106345">MDERKYLVLTRSKQSEFKNTTKAVTDVTPSGDKTHVTFQNGKLFTYNKKNVLFFANPEAISTENSIIRFKKESMRKWDEALIFDNQYIVLFDNGYSEALPIADVEITPNIANKKNTKHLINYYRHIAKFLKDSAISESAHYYYENKLNHIRDDSVLSCYISPSQLPIEHCSLPLFPFGVNPSQREAVIKGLTSKISLIQGPPGTGKTQTILNIIANLVCQNKTIAVVSGNNEATKNIYDKLEEKGFPFISASLGSKELQNEFFAKENNIPDLSHWVLSENALIKNREIIANTDTLISELLELQNEQARVRELISRLDIESKYFDKYFSVSPINPSKWSFGNRWSTPNLMKFMAEVEHFSEKETLPWSRKFTWLLKYGIYKFKDLKVLSGELFKGLISEYYRRRKQELAEQKRTIDKKLGQHNFDEQLKQYTNCSMALFRHHIFSTHHHMDRVEFTYSSYKNIFADFVKRFPVVLSTTDSIINNKGDNELFDYIIVDEASQVNLLTGILAMTCAKNMIVVGDLKQIPHIPNKSLIAAQPDIDTQFDIHTNYSYRTESLLSSVDKVFAKEAPSTLLKEHYRCHPRIIDFCNQKYYNGQLVIMTHSDTEPFKIFKTTPGNHTRKAPGGKSQINSRELDVIKQEVLEADLANVGPEKIGIVTPYRAQVEQANDLIDGKKIKIDTAHKFQGREKDIIIYSPTANWADTFNDSPNLINVAVSRAKAQFIMVMSANLFKQQGTNIGDLIRHIEYQSMSPNIFESKIASIFDCLYNEFSPVLQEFKSKMKVISQFDSENLMATLLEKILADKMFTSFMYKHNYTLGLLIKDFSILTEAEQQFAQNPNSHIDFLICNKLDKLPVLAIEVDGHQTHALDPKQLARDAKKNSILFKLGIPLLRFPTTGSEEEKKIRKALEEIIAFLPESDTEQHEPVF</sequence>
<keyword evidence="5" id="KW-0378">Hydrolase</keyword>
<keyword evidence="5" id="KW-0347">Helicase</keyword>
<evidence type="ECO:0000313" key="5">
    <source>
        <dbReference type="EMBL" id="GLV71507.1"/>
    </source>
</evidence>
<dbReference type="InterPro" id="IPR047187">
    <property type="entry name" value="SF1_C_Upf1"/>
</dbReference>
<dbReference type="EMBL" id="BRLF01000012">
    <property type="protein sequence ID" value="GKX49085.1"/>
    <property type="molecule type" value="Genomic_DNA"/>
</dbReference>
<keyword evidence="5" id="KW-0547">Nucleotide-binding</keyword>
<dbReference type="EMBL" id="BSRL01000012">
    <property type="protein sequence ID" value="GLV71507.1"/>
    <property type="molecule type" value="Genomic_DNA"/>
</dbReference>
<dbReference type="PANTHER" id="PTHR10887">
    <property type="entry name" value="DNA2/NAM7 HELICASE FAMILY"/>
    <property type="match status" value="1"/>
</dbReference>
<feature type="domain" description="DNA2/NAM7 helicase-like C-terminal" evidence="3">
    <location>
        <begin position="563"/>
        <end position="727"/>
    </location>
</feature>
<dbReference type="CDD" id="cd18808">
    <property type="entry name" value="SF1_C_Upf1"/>
    <property type="match status" value="1"/>
</dbReference>
<dbReference type="InterPro" id="IPR027417">
    <property type="entry name" value="P-loop_NTPase"/>
</dbReference>
<dbReference type="Proteomes" id="UP001058167">
    <property type="component" value="Unassembled WGS sequence"/>
</dbReference>
<dbReference type="Pfam" id="PF10881">
    <property type="entry name" value="DUF2726"/>
    <property type="match status" value="1"/>
</dbReference>
<reference evidence="4" key="1">
    <citation type="submission" date="2022-06" db="EMBL/GenBank/DDBJ databases">
        <title>Draft genome sequences of Pectobacterium carotovorum subsp. carotovorum str. NBRC12380.</title>
        <authorList>
            <person name="Wakabayashi Y."/>
            <person name="Kojima K."/>
        </authorList>
    </citation>
    <scope>NUCLEOTIDE SEQUENCE</scope>
    <source>
        <strain evidence="4">NBRC 12380</strain>
    </source>
</reference>
<dbReference type="RefSeq" id="WP_261867818.1">
    <property type="nucleotide sequence ID" value="NZ_BRLF01000012.1"/>
</dbReference>
<dbReference type="InterPro" id="IPR024402">
    <property type="entry name" value="DUF2726"/>
</dbReference>
<accession>A0AAI9PFQ2</accession>
<evidence type="ECO:0000259" key="3">
    <source>
        <dbReference type="Pfam" id="PF13087"/>
    </source>
</evidence>
<dbReference type="AlphaFoldDB" id="A0AAI9PFQ2"/>
<dbReference type="InterPro" id="IPR041677">
    <property type="entry name" value="DNA2/NAM7_AAA_11"/>
</dbReference>
<evidence type="ECO:0000259" key="2">
    <source>
        <dbReference type="Pfam" id="PF13086"/>
    </source>
</evidence>
<keyword evidence="6" id="KW-1185">Reference proteome</keyword>
<feature type="domain" description="DNA2/NAM7 helicase helicase" evidence="2">
    <location>
        <begin position="179"/>
        <end position="526"/>
    </location>
</feature>
<organism evidence="5 7">
    <name type="scientific">Pectobacterium carotovorum subsp. carotovorum</name>
    <name type="common">Erwinia carotovora subsp. carotovora</name>
    <dbReference type="NCBI Taxonomy" id="555"/>
    <lineage>
        <taxon>Bacteria</taxon>
        <taxon>Pseudomonadati</taxon>
        <taxon>Pseudomonadota</taxon>
        <taxon>Gammaproteobacteria</taxon>
        <taxon>Enterobacterales</taxon>
        <taxon>Pectobacteriaceae</taxon>
        <taxon>Pectobacterium</taxon>
    </lineage>
</organism>
<keyword evidence="5" id="KW-0067">ATP-binding</keyword>
<gene>
    <name evidence="5" type="ORF">Pcaca03_39510</name>
    <name evidence="4" type="ORF">SOASR016_38370</name>
</gene>
<reference evidence="5" key="2">
    <citation type="submission" date="2023-02" db="EMBL/GenBank/DDBJ databases">
        <title>Pectobacterium carotovorum subsp. carotovorum NBRC 12380.</title>
        <authorList>
            <person name="Ichikawa N."/>
            <person name="Sato H."/>
            <person name="Tonouchi N."/>
        </authorList>
    </citation>
    <scope>NUCLEOTIDE SEQUENCE</scope>
    <source>
        <strain evidence="5">NBRC 12380</strain>
    </source>
</reference>
<dbReference type="InterPro" id="IPR045055">
    <property type="entry name" value="DNA2/NAM7-like"/>
</dbReference>
<proteinExistence type="predicted"/>
<dbReference type="Proteomes" id="UP001165145">
    <property type="component" value="Unassembled WGS sequence"/>
</dbReference>
<dbReference type="Gene3D" id="3.40.960.10">
    <property type="entry name" value="VSR Endonuclease"/>
    <property type="match status" value="1"/>
</dbReference>
<protein>
    <submittedName>
        <fullName evidence="5">DNA helicase</fullName>
    </submittedName>
</protein>
<comment type="caution">
    <text evidence="5">The sequence shown here is derived from an EMBL/GenBank/DDBJ whole genome shotgun (WGS) entry which is preliminary data.</text>
</comment>
<dbReference type="GO" id="GO:0004386">
    <property type="term" value="F:helicase activity"/>
    <property type="evidence" value="ECO:0007669"/>
    <property type="project" value="UniProtKB-KW"/>
</dbReference>
<dbReference type="Pfam" id="PF13087">
    <property type="entry name" value="AAA_12"/>
    <property type="match status" value="1"/>
</dbReference>
<evidence type="ECO:0000313" key="4">
    <source>
        <dbReference type="EMBL" id="GKX49085.1"/>
    </source>
</evidence>
<evidence type="ECO:0000313" key="6">
    <source>
        <dbReference type="Proteomes" id="UP001058167"/>
    </source>
</evidence>
<dbReference type="Gene3D" id="3.40.50.300">
    <property type="entry name" value="P-loop containing nucleotide triphosphate hydrolases"/>
    <property type="match status" value="2"/>
</dbReference>
<evidence type="ECO:0000259" key="1">
    <source>
        <dbReference type="Pfam" id="PF10881"/>
    </source>
</evidence>
<dbReference type="InterPro" id="IPR041679">
    <property type="entry name" value="DNA2/NAM7-like_C"/>
</dbReference>
<dbReference type="SUPFAM" id="SSF52540">
    <property type="entry name" value="P-loop containing nucleoside triphosphate hydrolases"/>
    <property type="match status" value="1"/>
</dbReference>
<dbReference type="Pfam" id="PF13086">
    <property type="entry name" value="AAA_11"/>
    <property type="match status" value="1"/>
</dbReference>
<name>A0AAI9PFQ2_PECCC</name>